<name>A0AA46BNC4_9MICO</name>
<dbReference type="Pfam" id="PF06999">
    <property type="entry name" value="Suc_Fer-like"/>
    <property type="match status" value="1"/>
</dbReference>
<proteinExistence type="predicted"/>
<evidence type="ECO:0000256" key="1">
    <source>
        <dbReference type="SAM" id="MobiDB-lite"/>
    </source>
</evidence>
<sequence length="295" mass="31818">MEQRGPWGRKAFTQSRLDPTIGQTLEKNAETAGGRALLIRQPSAARETATPYPRHVFLSGGMAQGNPWLLHGIHPDPAVIANLPFEAAAAGDIDTVREHAPWLTPTHTSILLICTNSKRDQCCAKRGRPIVDTASPQFPERIWDCTHTGGHRFAPTAVLLPHGLGLARLSDTHTIPDLLTDTSGTPSDTTFTTATTPHTLTTSYHLRGLSHLPAAEQAADAYIRTHLATNNEAVPILALTTTATITEERTTPVTVTHTDGRTWNLLVRQTDRHDLPASCGGAPITATAHYVEPAT</sequence>
<dbReference type="AlphaFoldDB" id="A0AA46BNC4"/>
<reference evidence="2 3" key="1">
    <citation type="submission" date="2018-06" db="EMBL/GenBank/DDBJ databases">
        <authorList>
            <consortium name="Pathogen Informatics"/>
            <person name="Doyle S."/>
        </authorList>
    </citation>
    <scope>NUCLEOTIDE SEQUENCE [LARGE SCALE GENOMIC DNA]</scope>
    <source>
        <strain evidence="2 3">NCTC7915</strain>
    </source>
</reference>
<protein>
    <submittedName>
        <fullName evidence="2">Uncharacterized protein conserved in bacteria containing thioredoxin-like domain</fullName>
    </submittedName>
</protein>
<accession>A0AA46BNC4</accession>
<organism evidence="2 3">
    <name type="scientific">Dermatophilus congolensis</name>
    <dbReference type="NCBI Taxonomy" id="1863"/>
    <lineage>
        <taxon>Bacteria</taxon>
        <taxon>Bacillati</taxon>
        <taxon>Actinomycetota</taxon>
        <taxon>Actinomycetes</taxon>
        <taxon>Micrococcales</taxon>
        <taxon>Dermatophilaceae</taxon>
        <taxon>Dermatophilus</taxon>
    </lineage>
</organism>
<feature type="region of interest" description="Disordered" evidence="1">
    <location>
        <begin position="1"/>
        <end position="20"/>
    </location>
</feature>
<dbReference type="Proteomes" id="UP000254118">
    <property type="component" value="Unassembled WGS sequence"/>
</dbReference>
<gene>
    <name evidence="2" type="ORF">NCTC7915_01248</name>
</gene>
<comment type="caution">
    <text evidence="2">The sequence shown here is derived from an EMBL/GenBank/DDBJ whole genome shotgun (WGS) entry which is preliminary data.</text>
</comment>
<dbReference type="InterPro" id="IPR009737">
    <property type="entry name" value="Aim32/Apd1-like"/>
</dbReference>
<evidence type="ECO:0000313" key="2">
    <source>
        <dbReference type="EMBL" id="STD09868.1"/>
    </source>
</evidence>
<dbReference type="EMBL" id="UFYA01000001">
    <property type="protein sequence ID" value="STD09868.1"/>
    <property type="molecule type" value="Genomic_DNA"/>
</dbReference>
<evidence type="ECO:0000313" key="3">
    <source>
        <dbReference type="Proteomes" id="UP000254118"/>
    </source>
</evidence>